<dbReference type="OrthoDB" id="410592at2759"/>
<dbReference type="InterPro" id="IPR002369">
    <property type="entry name" value="Integrin_bsu_VWA"/>
</dbReference>
<dbReference type="VEuPathDB" id="VectorBase:CQUJHB011956"/>
<evidence type="ECO:0000256" key="4">
    <source>
        <dbReference type="ARBA" id="ARBA00022536"/>
    </source>
</evidence>
<dbReference type="PRINTS" id="PR01186">
    <property type="entry name" value="INTEGRINB"/>
</dbReference>
<evidence type="ECO:0000259" key="21">
    <source>
        <dbReference type="SMART" id="SM01242"/>
    </source>
</evidence>
<keyword evidence="6 18" id="KW-0732">Signal</keyword>
<dbReference type="InterPro" id="IPR036465">
    <property type="entry name" value="vWFA_dom_sf"/>
</dbReference>
<dbReference type="EnsemblMetazoa" id="CPIJ006947-RA">
    <property type="protein sequence ID" value="CPIJ006947-PA"/>
    <property type="gene ID" value="CPIJ006947"/>
</dbReference>
<evidence type="ECO:0000256" key="17">
    <source>
        <dbReference type="SAM" id="Phobius"/>
    </source>
</evidence>
<feature type="disulfide bond" evidence="14">
    <location>
        <begin position="471"/>
        <end position="475"/>
    </location>
</feature>
<keyword evidence="7" id="KW-0677">Repeat</keyword>
<feature type="disulfide bond" evidence="14">
    <location>
        <begin position="623"/>
        <end position="628"/>
    </location>
</feature>
<keyword evidence="13" id="KW-0325">Glycoprotein</keyword>
<accession>B0WJW0</accession>
<organism>
    <name type="scientific">Culex quinquefasciatus</name>
    <name type="common">Southern house mosquito</name>
    <name type="synonym">Culex pungens</name>
    <dbReference type="NCBI Taxonomy" id="7176"/>
    <lineage>
        <taxon>Eukaryota</taxon>
        <taxon>Metazoa</taxon>
        <taxon>Ecdysozoa</taxon>
        <taxon>Arthropoda</taxon>
        <taxon>Hexapoda</taxon>
        <taxon>Insecta</taxon>
        <taxon>Pterygota</taxon>
        <taxon>Neoptera</taxon>
        <taxon>Endopterygota</taxon>
        <taxon>Diptera</taxon>
        <taxon>Nematocera</taxon>
        <taxon>Culicoidea</taxon>
        <taxon>Culicidae</taxon>
        <taxon>Culicinae</taxon>
        <taxon>Culicini</taxon>
        <taxon>Culex</taxon>
        <taxon>Culex</taxon>
    </lineage>
</organism>
<reference evidence="23" key="2">
    <citation type="submission" date="2021-02" db="UniProtKB">
        <authorList>
            <consortium name="EnsemblMetazoa"/>
        </authorList>
    </citation>
    <scope>IDENTIFICATION</scope>
    <source>
        <strain evidence="23">JHB</strain>
    </source>
</reference>
<feature type="disulfide bond" evidence="14">
    <location>
        <begin position="625"/>
        <end position="676"/>
    </location>
</feature>
<evidence type="ECO:0000256" key="7">
    <source>
        <dbReference type="ARBA" id="ARBA00022737"/>
    </source>
</evidence>
<dbReference type="eggNOG" id="KOG1226">
    <property type="taxonomic scope" value="Eukaryota"/>
</dbReference>
<feature type="region of interest" description="Disordered" evidence="16">
    <location>
        <begin position="786"/>
        <end position="820"/>
    </location>
</feature>
<sequence>MITSAVKMACNQPKCWAKFVILTIIAVSCAKFTTGQPSSSSKICEGKLTCRECIQTSTCGWCSEPNFQKPRCHVPDENYCPGKLTVDPRNEFRETIAKKLSKASRNGTKSAEEIVQIYPQEAQLKLRLGEVYKMNVKYSQAEDYPVDLYYLMDLSESMRDDKETLSQLGVELSREMRKITSNFRLGFGSFVEKKLMPFVSTAPKLLKNPCVLNKGKTAVCESPYGYLNHVSLSTDTEEFQEKVKSAKISSNLDGPEGSLDALLQAVVCRNEIGWRTQARRLLLLSTDGGFHYAGDGKLAGLIVPNDGECHMNSHNLYTHSTLQDYPSISQVNKKVQDNQINVIFAVTENQLPVYEGLARLIDGASAAMLSNDSSNIVSLVYEQYNKISSSIEMKDNHIEGLLDIKYFSTCKDNVRKQRNKCDELKQNEMVQFEVEITLLRCPANPQEWTQVLKISPVGIDESLTVNLELLCGCPCEGTGQKNAAECSGVGTLQCGVCNCGMAFKGEKCDCSAKDVDSMDPNACRPTNTSSVCNERGLCKCGMCECYKRENPEEQVTGKYCECDNFSCERIDGVHCSGLKQGRCVCGQCECNPGWTGPSCGCSTSEDTCKPEGGDEVCSGHGTCECGACKCKKTQDGRFSGRYCEKCVTCPGFRCNEYESCVLCRQFKTGPWSEAECSANCSSLSLQSVGSLEPNEEAGDKRCTFSHNQCRYEFMYNEYANSEKLIVLEQPACPAVPLTLGVVLIVIGAVVLLGLAALLVWKLVTSICDRREYARFEQERANAKFDESDNPLYKEPTSTFQNPTFADKMAGEGSTASQLRG</sequence>
<dbReference type="PANTHER" id="PTHR10082:SF60">
    <property type="entry name" value="INTEGRIN BETA-PS"/>
    <property type="match status" value="1"/>
</dbReference>
<feature type="disulfide bond" evidence="14">
    <location>
        <begin position="660"/>
        <end position="732"/>
    </location>
</feature>
<evidence type="ECO:0000256" key="11">
    <source>
        <dbReference type="ARBA" id="ARBA00023136"/>
    </source>
</evidence>
<evidence type="ECO:0000256" key="12">
    <source>
        <dbReference type="ARBA" id="ARBA00023157"/>
    </source>
</evidence>
<evidence type="ECO:0000256" key="18">
    <source>
        <dbReference type="SAM" id="SignalP"/>
    </source>
</evidence>
<dbReference type="SUPFAM" id="SSF69687">
    <property type="entry name" value="Integrin beta tail domain"/>
    <property type="match status" value="1"/>
</dbReference>
<dbReference type="Gene3D" id="1.20.5.100">
    <property type="entry name" value="Cytochrome c1, transmembrane anchor, C-terminal"/>
    <property type="match status" value="1"/>
</dbReference>
<comment type="subcellular location">
    <subcellularLocation>
        <location evidence="1 15">Cell membrane</location>
        <topology evidence="1 15">Single-pass type I membrane protein</topology>
    </subcellularLocation>
</comment>
<keyword evidence="4" id="KW-0245">EGF-like domain</keyword>
<protein>
    <recommendedName>
        <fullName evidence="15">Integrin beta</fullName>
    </recommendedName>
</protein>
<feature type="disulfide bond" evidence="14">
    <location>
        <begin position="630"/>
        <end position="643"/>
    </location>
</feature>
<evidence type="ECO:0000256" key="8">
    <source>
        <dbReference type="ARBA" id="ARBA00022889"/>
    </source>
</evidence>
<dbReference type="STRING" id="7176.B0WJW0"/>
<dbReference type="GO" id="GO:0009986">
    <property type="term" value="C:cell surface"/>
    <property type="evidence" value="ECO:0007669"/>
    <property type="project" value="TreeGrafter"/>
</dbReference>
<evidence type="ECO:0000259" key="20">
    <source>
        <dbReference type="SMART" id="SM01241"/>
    </source>
</evidence>
<feature type="chain" id="PRO_5011408151" description="Integrin beta" evidence="18">
    <location>
        <begin position="36"/>
        <end position="820"/>
    </location>
</feature>
<feature type="disulfide bond" evidence="14">
    <location>
        <begin position="590"/>
        <end position="599"/>
    </location>
</feature>
<dbReference type="PANTHER" id="PTHR10082">
    <property type="entry name" value="INTEGRIN BETA SUBUNIT"/>
    <property type="match status" value="1"/>
</dbReference>
<dbReference type="PIRSF" id="PIRSF002512">
    <property type="entry name" value="Integrin_B"/>
    <property type="match status" value="1"/>
</dbReference>
<feature type="signal peptide" evidence="18">
    <location>
        <begin position="1"/>
        <end position="35"/>
    </location>
</feature>
<dbReference type="FunFam" id="3.40.50.410:FF:000002">
    <property type="entry name" value="Integrin beta"/>
    <property type="match status" value="1"/>
</dbReference>
<dbReference type="Gene3D" id="4.10.1240.30">
    <property type="match status" value="1"/>
</dbReference>
<dbReference type="InterPro" id="IPR057073">
    <property type="entry name" value="EGF_integrin_2"/>
</dbReference>
<feature type="disulfide bond" evidence="14">
    <location>
        <begin position="50"/>
        <end position="59"/>
    </location>
</feature>
<keyword evidence="9 17" id="KW-1133">Transmembrane helix</keyword>
<evidence type="ECO:0000256" key="14">
    <source>
        <dbReference type="PIRSR" id="PIRSR002512-1"/>
    </source>
</evidence>
<name>B0WJW0_CULQU</name>
<dbReference type="InterPro" id="IPR036349">
    <property type="entry name" value="Integrin_bsu_tail_dom_sf"/>
</dbReference>
<dbReference type="KEGG" id="cqu:CpipJ_CPIJ006947"/>
<dbReference type="SMART" id="SM01241">
    <property type="entry name" value="Integrin_b_cyt"/>
    <property type="match status" value="1"/>
</dbReference>
<dbReference type="GO" id="GO:0005178">
    <property type="term" value="F:integrin binding"/>
    <property type="evidence" value="ECO:0007669"/>
    <property type="project" value="TreeGrafter"/>
</dbReference>
<keyword evidence="10 15" id="KW-0401">Integrin</keyword>
<evidence type="ECO:0000259" key="19">
    <source>
        <dbReference type="SMART" id="SM00187"/>
    </source>
</evidence>
<feature type="disulfide bond" evidence="14">
    <location>
        <begin position="494"/>
        <end position="532"/>
    </location>
</feature>
<feature type="disulfide bond" evidence="14">
    <location>
        <begin position="538"/>
        <end position="543"/>
    </location>
</feature>
<evidence type="ECO:0000256" key="6">
    <source>
        <dbReference type="ARBA" id="ARBA00022729"/>
    </source>
</evidence>
<feature type="disulfide bond" evidence="14">
    <location>
        <begin position="268"/>
        <end position="309"/>
    </location>
</feature>
<dbReference type="Pfam" id="PF08725">
    <property type="entry name" value="Integrin_b_cyt"/>
    <property type="match status" value="1"/>
</dbReference>
<dbReference type="GO" id="GO:0005925">
    <property type="term" value="C:focal adhesion"/>
    <property type="evidence" value="ECO:0007669"/>
    <property type="project" value="TreeGrafter"/>
</dbReference>
<reference evidence="22" key="1">
    <citation type="submission" date="2007-03" db="EMBL/GenBank/DDBJ databases">
        <title>Annotation of Culex pipiens quinquefasciatus.</title>
        <authorList>
            <consortium name="The Broad Institute Genome Sequencing Platform"/>
            <person name="Atkinson P.W."/>
            <person name="Hemingway J."/>
            <person name="Christensen B.M."/>
            <person name="Higgs S."/>
            <person name="Kodira C."/>
            <person name="Hannick L."/>
            <person name="Megy K."/>
            <person name="O'Leary S."/>
            <person name="Pearson M."/>
            <person name="Haas B.J."/>
            <person name="Mauceli E."/>
            <person name="Wortman J.R."/>
            <person name="Lee N.H."/>
            <person name="Guigo R."/>
            <person name="Stanke M."/>
            <person name="Alvarado L."/>
            <person name="Amedeo P."/>
            <person name="Antoine C.H."/>
            <person name="Arensburger P."/>
            <person name="Bidwell S.L."/>
            <person name="Crawford M."/>
            <person name="Camaro F."/>
            <person name="Devon K."/>
            <person name="Engels R."/>
            <person name="Hammond M."/>
            <person name="Howarth C."/>
            <person name="Koehrsen M."/>
            <person name="Lawson D."/>
            <person name="Montgomery P."/>
            <person name="Nene V."/>
            <person name="Nusbaum C."/>
            <person name="Puiu D."/>
            <person name="Romero-Severson J."/>
            <person name="Severson D.W."/>
            <person name="Shumway M."/>
            <person name="Sisk P."/>
            <person name="Stolte C."/>
            <person name="Zeng Q."/>
            <person name="Eisenstadt E."/>
            <person name="Fraser-Liggett C."/>
            <person name="Strausberg R."/>
            <person name="Galagan J."/>
            <person name="Birren B."/>
            <person name="Collins F.H."/>
        </authorList>
    </citation>
    <scope>NUCLEOTIDE SEQUENCE [LARGE SCALE GENOMIC DNA]</scope>
    <source>
        <strain evidence="22">JHB</strain>
    </source>
</reference>
<dbReference type="InterPro" id="IPR012896">
    <property type="entry name" value="Integrin_bsu_tail"/>
</dbReference>
<evidence type="ECO:0000256" key="2">
    <source>
        <dbReference type="ARBA" id="ARBA00007449"/>
    </source>
</evidence>
<dbReference type="GO" id="GO:0016477">
    <property type="term" value="P:cell migration"/>
    <property type="evidence" value="ECO:0007669"/>
    <property type="project" value="TreeGrafter"/>
</dbReference>
<dbReference type="SMART" id="SM00187">
    <property type="entry name" value="INB"/>
    <property type="match status" value="1"/>
</dbReference>
<dbReference type="GO" id="GO:0033627">
    <property type="term" value="P:cell adhesion mediated by integrin"/>
    <property type="evidence" value="ECO:0007669"/>
    <property type="project" value="TreeGrafter"/>
</dbReference>
<gene>
    <name evidence="23" type="primary">6039380</name>
    <name evidence="22" type="ORF">CpipJ_CPIJ006947</name>
</gene>
<feature type="disulfide bond" evidence="14">
    <location>
        <begin position="410"/>
        <end position="421"/>
    </location>
</feature>
<feature type="disulfide bond" evidence="14">
    <location>
        <begin position="562"/>
        <end position="567"/>
    </location>
</feature>
<dbReference type="InParanoid" id="B0WJW0"/>
<dbReference type="SMART" id="SM01242">
    <property type="entry name" value="Integrin_B_tail"/>
    <property type="match status" value="1"/>
</dbReference>
<dbReference type="EMBL" id="DS231965">
    <property type="protein sequence ID" value="EDS29490.1"/>
    <property type="molecule type" value="Genomic_DNA"/>
</dbReference>
<dbReference type="Pfam" id="PF07965">
    <property type="entry name" value="Integrin_B_tail"/>
    <property type="match status" value="1"/>
</dbReference>
<dbReference type="Gene3D" id="3.40.50.410">
    <property type="entry name" value="von Willebrand factor, type A domain"/>
    <property type="match status" value="1"/>
</dbReference>
<dbReference type="GO" id="GO:0007229">
    <property type="term" value="P:integrin-mediated signaling pathway"/>
    <property type="evidence" value="ECO:0007669"/>
    <property type="project" value="UniProtKB-KW"/>
</dbReference>
<evidence type="ECO:0000256" key="13">
    <source>
        <dbReference type="ARBA" id="ARBA00023180"/>
    </source>
</evidence>
<feature type="transmembrane region" description="Helical" evidence="17">
    <location>
        <begin position="737"/>
        <end position="760"/>
    </location>
</feature>
<dbReference type="Pfam" id="PF23105">
    <property type="entry name" value="EGF_integrin"/>
    <property type="match status" value="2"/>
</dbReference>
<evidence type="ECO:0000256" key="15">
    <source>
        <dbReference type="RuleBase" id="RU000633"/>
    </source>
</evidence>
<dbReference type="InterPro" id="IPR032695">
    <property type="entry name" value="Integrin_dom_sf"/>
</dbReference>
<evidence type="ECO:0000313" key="23">
    <source>
        <dbReference type="EnsemblMetazoa" id="CPIJ006947-PA"/>
    </source>
</evidence>
<dbReference type="SUPFAM" id="SSF69179">
    <property type="entry name" value="Integrin domains"/>
    <property type="match status" value="1"/>
</dbReference>
<keyword evidence="12 14" id="KW-1015">Disulfide bond</keyword>
<feature type="disulfide bond" evidence="14">
    <location>
        <begin position="62"/>
        <end position="72"/>
    </location>
</feature>
<comment type="similarity">
    <text evidence="2 15">Belongs to the integrin beta chain family.</text>
</comment>
<feature type="disulfide bond" evidence="14">
    <location>
        <begin position="210"/>
        <end position="220"/>
    </location>
</feature>
<keyword evidence="5 15" id="KW-0812">Transmembrane</keyword>
<dbReference type="VEuPathDB" id="VectorBase:CPIJ006947"/>
<keyword evidence="24" id="KW-1185">Reference proteome</keyword>
<dbReference type="InterPro" id="IPR015812">
    <property type="entry name" value="Integrin_bsu"/>
</dbReference>
<dbReference type="SUPFAM" id="SSF57196">
    <property type="entry name" value="EGF/Laminin"/>
    <property type="match status" value="1"/>
</dbReference>
<dbReference type="Pfam" id="PF00362">
    <property type="entry name" value="Integrin_beta"/>
    <property type="match status" value="1"/>
</dbReference>
<dbReference type="FunFam" id="2.10.25.10:FF:000036">
    <property type="entry name" value="Integrin beta"/>
    <property type="match status" value="1"/>
</dbReference>
<dbReference type="PROSITE" id="PS00243">
    <property type="entry name" value="I_EGF_1"/>
    <property type="match status" value="1"/>
</dbReference>
<dbReference type="PROSITE" id="PS52047">
    <property type="entry name" value="I_EGF_2"/>
    <property type="match status" value="2"/>
</dbReference>
<dbReference type="AlphaFoldDB" id="B0WJW0"/>
<feature type="domain" description="Integrin beta subunit tail" evidence="21">
    <location>
        <begin position="654"/>
        <end position="737"/>
    </location>
</feature>
<keyword evidence="8 15" id="KW-0130">Cell adhesion</keyword>
<dbReference type="InterPro" id="IPR057243">
    <property type="entry name" value="Integrin_I-EGF_CS"/>
</dbReference>
<dbReference type="InterPro" id="IPR014836">
    <property type="entry name" value="Integrin_bsu_cyt_dom"/>
</dbReference>
<keyword evidence="11 17" id="KW-0472">Membrane</keyword>
<dbReference type="OMA" id="SGNQNCT"/>
<keyword evidence="3" id="KW-1003">Cell membrane</keyword>
<evidence type="ECO:0000256" key="9">
    <source>
        <dbReference type="ARBA" id="ARBA00022989"/>
    </source>
</evidence>
<dbReference type="Proteomes" id="UP000002320">
    <property type="component" value="Unassembled WGS sequence"/>
</dbReference>
<dbReference type="GO" id="GO:0008305">
    <property type="term" value="C:integrin complex"/>
    <property type="evidence" value="ECO:0007669"/>
    <property type="project" value="TreeGrafter"/>
</dbReference>
<dbReference type="SUPFAM" id="SSF53300">
    <property type="entry name" value="vWA-like"/>
    <property type="match status" value="1"/>
</dbReference>
<dbReference type="Gene3D" id="2.60.40.1510">
    <property type="entry name" value="ntegrin, alpha v. Chain A, domain 3"/>
    <property type="match status" value="1"/>
</dbReference>
<evidence type="ECO:0000313" key="22">
    <source>
        <dbReference type="EMBL" id="EDS29490.1"/>
    </source>
</evidence>
<feature type="disulfide bond" evidence="14">
    <location>
        <begin position="654"/>
        <end position="663"/>
    </location>
</feature>
<feature type="disulfide bond" evidence="14">
    <location>
        <begin position="499"/>
        <end position="508"/>
    </location>
</feature>
<evidence type="ECO:0000313" key="24">
    <source>
        <dbReference type="Proteomes" id="UP000002320"/>
    </source>
</evidence>
<feature type="disulfide bond" evidence="14">
    <location>
        <begin position="540"/>
        <end position="575"/>
    </location>
</feature>
<feature type="disulfide bond" evidence="14">
    <location>
        <begin position="680"/>
        <end position="709"/>
    </location>
</feature>
<evidence type="ECO:0000256" key="3">
    <source>
        <dbReference type="ARBA" id="ARBA00022475"/>
    </source>
</evidence>
<dbReference type="GO" id="GO:0007157">
    <property type="term" value="P:heterophilic cell-cell adhesion via plasma membrane cell adhesion molecules"/>
    <property type="evidence" value="ECO:0007669"/>
    <property type="project" value="UniProtKB-ARBA"/>
</dbReference>
<evidence type="ECO:0000256" key="16">
    <source>
        <dbReference type="SAM" id="MobiDB-lite"/>
    </source>
</evidence>
<evidence type="ECO:0000256" key="10">
    <source>
        <dbReference type="ARBA" id="ARBA00023037"/>
    </source>
</evidence>
<feature type="domain" description="Integrin beta subunit cytoplasmic" evidence="20">
    <location>
        <begin position="761"/>
        <end position="807"/>
    </location>
</feature>
<feature type="domain" description="Integrin beta subunit VWA" evidence="19">
    <location>
        <begin position="49"/>
        <end position="473"/>
    </location>
</feature>
<dbReference type="GO" id="GO:0007160">
    <property type="term" value="P:cell-matrix adhesion"/>
    <property type="evidence" value="ECO:0007669"/>
    <property type="project" value="TreeGrafter"/>
</dbReference>
<feature type="disulfide bond" evidence="14">
    <location>
        <begin position="585"/>
        <end position="617"/>
    </location>
</feature>
<proteinExistence type="inferred from homology"/>
<dbReference type="PROSITE" id="PS51257">
    <property type="entry name" value="PROKAR_LIPOPROTEIN"/>
    <property type="match status" value="1"/>
</dbReference>
<dbReference type="Gene3D" id="2.10.25.10">
    <property type="entry name" value="Laminin"/>
    <property type="match status" value="4"/>
</dbReference>
<feature type="disulfide bond" evidence="14">
    <location>
        <begin position="601"/>
        <end position="608"/>
    </location>
</feature>
<dbReference type="HOGENOM" id="CLU_011772_1_1_1"/>
<feature type="disulfide bond" evidence="14">
    <location>
        <begin position="545"/>
        <end position="560"/>
    </location>
</feature>
<dbReference type="SUPFAM" id="SSF103575">
    <property type="entry name" value="Plexin repeat"/>
    <property type="match status" value="1"/>
</dbReference>
<feature type="disulfide bond" evidence="14">
    <location>
        <begin position="583"/>
        <end position="588"/>
    </location>
</feature>
<evidence type="ECO:0000256" key="5">
    <source>
        <dbReference type="ARBA" id="ARBA00022692"/>
    </source>
</evidence>
<evidence type="ECO:0000256" key="1">
    <source>
        <dbReference type="ARBA" id="ARBA00004251"/>
    </source>
</evidence>